<protein>
    <submittedName>
        <fullName evidence="4">DUF4097 family beta strand repeat-containing protein</fullName>
    </submittedName>
</protein>
<feature type="domain" description="DUF4097" evidence="2">
    <location>
        <begin position="138"/>
        <end position="359"/>
    </location>
</feature>
<dbReference type="InterPro" id="IPR025164">
    <property type="entry name" value="Toastrack_DUF4097"/>
</dbReference>
<reference evidence="4" key="2">
    <citation type="submission" date="2021-09" db="EMBL/GenBank/DDBJ databases">
        <authorList>
            <person name="Gilroy R."/>
        </authorList>
    </citation>
    <scope>NUCLEOTIDE SEQUENCE</scope>
    <source>
        <strain evidence="4">CHK171-7178</strain>
    </source>
</reference>
<dbReference type="Pfam" id="PF13349">
    <property type="entry name" value="DUF4097"/>
    <property type="match status" value="1"/>
</dbReference>
<evidence type="ECO:0000313" key="5">
    <source>
        <dbReference type="Proteomes" id="UP000698173"/>
    </source>
</evidence>
<dbReference type="InterPro" id="IPR053959">
    <property type="entry name" value="YvlB/LiaX_N"/>
</dbReference>
<accession>A0A921FZ93</accession>
<organism evidence="4 5">
    <name type="scientific">Sporosarcina psychrophila</name>
    <name type="common">Bacillus psychrophilus</name>
    <dbReference type="NCBI Taxonomy" id="1476"/>
    <lineage>
        <taxon>Bacteria</taxon>
        <taxon>Bacillati</taxon>
        <taxon>Bacillota</taxon>
        <taxon>Bacilli</taxon>
        <taxon>Bacillales</taxon>
        <taxon>Caryophanaceae</taxon>
        <taxon>Sporosarcina</taxon>
    </lineage>
</organism>
<gene>
    <name evidence="4" type="ORF">K8V56_11475</name>
</gene>
<dbReference type="AlphaFoldDB" id="A0A921FZ93"/>
<name>A0A921FZ93_SPOPS</name>
<dbReference type="Pfam" id="PF22746">
    <property type="entry name" value="SHOCT-like_DUF2089-C"/>
    <property type="match status" value="1"/>
</dbReference>
<evidence type="ECO:0000256" key="1">
    <source>
        <dbReference type="SAM" id="MobiDB-lite"/>
    </source>
</evidence>
<feature type="domain" description="YvlB/LiaX N-terminal" evidence="3">
    <location>
        <begin position="3"/>
        <end position="30"/>
    </location>
</feature>
<evidence type="ECO:0000259" key="3">
    <source>
        <dbReference type="Pfam" id="PF22746"/>
    </source>
</evidence>
<sequence>MQNERKRILAMLENGTITTEEALTLLETLGQTAHEDNATGTKQTTEDTQKTEEQYSEHKQTKADPFEKTEPHTEHKESGHPSMDEFLEDLRKDFTNVGDRFMQFMQTAVQKVKSFDFESPFGNAVTFTHSIAKPATEIEEIIIDIDNGKLTIHTGETEDIRADFTVKMYNSESEEKAKSDFLDKLLFVNDEGKIRISSDLKMVQVNVELFIPKKDYARISARLLNGSFKMRDAAAETVRVKTANGKIEIAGLAFKTGEFETVNGSIGLTGMTGASIEAETLNGRVYIDGAVKDVEAQSLNGHVVVTTTDRAAEKIDAKTMSGSVEIYIPADIALSGEIASNMGRLDLQLDDVDRTVEQEQLLQRTIRFKKNIEGNVSPLHISGEAKTGSVLVCYNAKHE</sequence>
<evidence type="ECO:0000259" key="2">
    <source>
        <dbReference type="Pfam" id="PF13349"/>
    </source>
</evidence>
<feature type="compositionally biased region" description="Basic and acidic residues" evidence="1">
    <location>
        <begin position="44"/>
        <end position="84"/>
    </location>
</feature>
<dbReference type="Proteomes" id="UP000698173">
    <property type="component" value="Unassembled WGS sequence"/>
</dbReference>
<proteinExistence type="predicted"/>
<comment type="caution">
    <text evidence="4">The sequence shown here is derived from an EMBL/GenBank/DDBJ whole genome shotgun (WGS) entry which is preliminary data.</text>
</comment>
<reference evidence="4" key="1">
    <citation type="journal article" date="2021" name="PeerJ">
        <title>Extensive microbial diversity within the chicken gut microbiome revealed by metagenomics and culture.</title>
        <authorList>
            <person name="Gilroy R."/>
            <person name="Ravi A."/>
            <person name="Getino M."/>
            <person name="Pursley I."/>
            <person name="Horton D.L."/>
            <person name="Alikhan N.F."/>
            <person name="Baker D."/>
            <person name="Gharbi K."/>
            <person name="Hall N."/>
            <person name="Watson M."/>
            <person name="Adriaenssens E.M."/>
            <person name="Foster-Nyarko E."/>
            <person name="Jarju S."/>
            <person name="Secka A."/>
            <person name="Antonio M."/>
            <person name="Oren A."/>
            <person name="Chaudhuri R.R."/>
            <person name="La Ragione R."/>
            <person name="Hildebrand F."/>
            <person name="Pallen M.J."/>
        </authorList>
    </citation>
    <scope>NUCLEOTIDE SEQUENCE</scope>
    <source>
        <strain evidence="4">CHK171-7178</strain>
    </source>
</reference>
<feature type="region of interest" description="Disordered" evidence="1">
    <location>
        <begin position="27"/>
        <end position="84"/>
    </location>
</feature>
<dbReference type="EMBL" id="DYWT01000188">
    <property type="protein sequence ID" value="HJF32378.1"/>
    <property type="molecule type" value="Genomic_DNA"/>
</dbReference>
<evidence type="ECO:0000313" key="4">
    <source>
        <dbReference type="EMBL" id="HJF32378.1"/>
    </source>
</evidence>